<proteinExistence type="predicted"/>
<gene>
    <name evidence="3" type="ORF">BJY16_009185</name>
</gene>
<keyword evidence="2" id="KW-0472">Membrane</keyword>
<keyword evidence="2" id="KW-0812">Transmembrane</keyword>
<dbReference type="EMBL" id="JACHNB010000001">
    <property type="protein sequence ID" value="MBB4745726.1"/>
    <property type="molecule type" value="Genomic_DNA"/>
</dbReference>
<accession>A0A7W7MD06</accession>
<dbReference type="AlphaFoldDB" id="A0A7W7MD06"/>
<feature type="region of interest" description="Disordered" evidence="1">
    <location>
        <begin position="51"/>
        <end position="110"/>
    </location>
</feature>
<reference evidence="3 4" key="1">
    <citation type="submission" date="2020-08" db="EMBL/GenBank/DDBJ databases">
        <title>Sequencing the genomes of 1000 actinobacteria strains.</title>
        <authorList>
            <person name="Klenk H.-P."/>
        </authorList>
    </citation>
    <scope>NUCLEOTIDE SEQUENCE [LARGE SCALE GENOMIC DNA]</scope>
    <source>
        <strain evidence="3 4">DSM 45809</strain>
    </source>
</reference>
<feature type="region of interest" description="Disordered" evidence="1">
    <location>
        <begin position="1"/>
        <end position="22"/>
    </location>
</feature>
<evidence type="ECO:0000256" key="2">
    <source>
        <dbReference type="SAM" id="Phobius"/>
    </source>
</evidence>
<sequence length="247" mass="25776">MANVDENQPATDGPQQPRRRRGLIIATGAAALAVGGLVALQIAPDRQTDLAQPNTLNGLVPPSVSAAPAEASPSAGTGSAAPDAGTTARGNALGVETGTATPKATTSMSVQEEIEAARDAAAKAGYPLKRPLQPKPKTNASGPVEVTNKGTLKEDGATLRTVSARYDLTGQRELLWTAGESKKVGKAECTQTFRFDNDSKPKERSTMLLCWRTSDAKSVLTVAVTMKGRPSAKKTVAALEKKWKQMG</sequence>
<dbReference type="RefSeq" id="WP_185046083.1">
    <property type="nucleotide sequence ID" value="NZ_BAABFG010000005.1"/>
</dbReference>
<feature type="compositionally biased region" description="Low complexity" evidence="1">
    <location>
        <begin position="61"/>
        <end position="88"/>
    </location>
</feature>
<keyword evidence="4" id="KW-1185">Reference proteome</keyword>
<name>A0A7W7MD06_9ACTN</name>
<feature type="compositionally biased region" description="Polar residues" evidence="1">
    <location>
        <begin position="1"/>
        <end position="14"/>
    </location>
</feature>
<comment type="caution">
    <text evidence="3">The sequence shown here is derived from an EMBL/GenBank/DDBJ whole genome shotgun (WGS) entry which is preliminary data.</text>
</comment>
<feature type="transmembrane region" description="Helical" evidence="2">
    <location>
        <begin position="23"/>
        <end position="43"/>
    </location>
</feature>
<feature type="region of interest" description="Disordered" evidence="1">
    <location>
        <begin position="128"/>
        <end position="149"/>
    </location>
</feature>
<feature type="compositionally biased region" description="Polar residues" evidence="1">
    <location>
        <begin position="98"/>
        <end position="110"/>
    </location>
</feature>
<keyword evidence="2" id="KW-1133">Transmembrane helix</keyword>
<protein>
    <submittedName>
        <fullName evidence="3">Uncharacterized protein</fullName>
    </submittedName>
</protein>
<evidence type="ECO:0000313" key="3">
    <source>
        <dbReference type="EMBL" id="MBB4745726.1"/>
    </source>
</evidence>
<organism evidence="3 4">
    <name type="scientific">Actinoplanes octamycinicus</name>
    <dbReference type="NCBI Taxonomy" id="135948"/>
    <lineage>
        <taxon>Bacteria</taxon>
        <taxon>Bacillati</taxon>
        <taxon>Actinomycetota</taxon>
        <taxon>Actinomycetes</taxon>
        <taxon>Micromonosporales</taxon>
        <taxon>Micromonosporaceae</taxon>
        <taxon>Actinoplanes</taxon>
    </lineage>
</organism>
<evidence type="ECO:0000256" key="1">
    <source>
        <dbReference type="SAM" id="MobiDB-lite"/>
    </source>
</evidence>
<evidence type="ECO:0000313" key="4">
    <source>
        <dbReference type="Proteomes" id="UP000546162"/>
    </source>
</evidence>
<dbReference type="Proteomes" id="UP000546162">
    <property type="component" value="Unassembled WGS sequence"/>
</dbReference>